<dbReference type="InterPro" id="IPR036282">
    <property type="entry name" value="Glutathione-S-Trfase_C_sf"/>
</dbReference>
<dbReference type="Gene3D" id="1.20.1050.10">
    <property type="match status" value="1"/>
</dbReference>
<dbReference type="PANTHER" id="PTHR44051">
    <property type="entry name" value="GLUTATHIONE S-TRANSFERASE-RELATED"/>
    <property type="match status" value="1"/>
</dbReference>
<dbReference type="InterPro" id="IPR036249">
    <property type="entry name" value="Thioredoxin-like_sf"/>
</dbReference>
<dbReference type="CDD" id="cd03046">
    <property type="entry name" value="GST_N_GTT1_like"/>
    <property type="match status" value="1"/>
</dbReference>
<dbReference type="Gene3D" id="3.40.30.10">
    <property type="entry name" value="Glutaredoxin"/>
    <property type="match status" value="1"/>
</dbReference>
<dbReference type="RefSeq" id="WP_377379171.1">
    <property type="nucleotide sequence ID" value="NZ_JBHSSW010000013.1"/>
</dbReference>
<dbReference type="PANTHER" id="PTHR44051:SF21">
    <property type="entry name" value="GLUTATHIONE S-TRANSFERASE FAMILY PROTEIN"/>
    <property type="match status" value="1"/>
</dbReference>
<dbReference type="SUPFAM" id="SSF52833">
    <property type="entry name" value="Thioredoxin-like"/>
    <property type="match status" value="1"/>
</dbReference>
<reference evidence="3" key="1">
    <citation type="journal article" date="2019" name="Int. J. Syst. Evol. Microbiol.">
        <title>The Global Catalogue of Microorganisms (GCM) 10K type strain sequencing project: providing services to taxonomists for standard genome sequencing and annotation.</title>
        <authorList>
            <consortium name="The Broad Institute Genomics Platform"/>
            <consortium name="The Broad Institute Genome Sequencing Center for Infectious Disease"/>
            <person name="Wu L."/>
            <person name="Ma J."/>
        </authorList>
    </citation>
    <scope>NUCLEOTIDE SEQUENCE [LARGE SCALE GENOMIC DNA]</scope>
    <source>
        <strain evidence="3">CGMCC-1.15741</strain>
    </source>
</reference>
<dbReference type="Proteomes" id="UP001596303">
    <property type="component" value="Unassembled WGS sequence"/>
</dbReference>
<name>A0ABW1SAK7_9PROT</name>
<dbReference type="SUPFAM" id="SSF47616">
    <property type="entry name" value="GST C-terminal domain-like"/>
    <property type="match status" value="1"/>
</dbReference>
<comment type="caution">
    <text evidence="2">The sequence shown here is derived from an EMBL/GenBank/DDBJ whole genome shotgun (WGS) entry which is preliminary data.</text>
</comment>
<dbReference type="PROSITE" id="PS50404">
    <property type="entry name" value="GST_NTER"/>
    <property type="match status" value="1"/>
</dbReference>
<evidence type="ECO:0000259" key="1">
    <source>
        <dbReference type="PROSITE" id="PS50404"/>
    </source>
</evidence>
<dbReference type="EMBL" id="JBHSSW010000013">
    <property type="protein sequence ID" value="MFC6198710.1"/>
    <property type="molecule type" value="Genomic_DNA"/>
</dbReference>
<dbReference type="InterPro" id="IPR004045">
    <property type="entry name" value="Glutathione_S-Trfase_N"/>
</dbReference>
<gene>
    <name evidence="2" type="ORF">ACFQDM_11500</name>
</gene>
<accession>A0ABW1SAK7</accession>
<feature type="domain" description="GST N-terminal" evidence="1">
    <location>
        <begin position="1"/>
        <end position="83"/>
    </location>
</feature>
<keyword evidence="3" id="KW-1185">Reference proteome</keyword>
<organism evidence="2 3">
    <name type="scientific">Ponticaulis profundi</name>
    <dbReference type="NCBI Taxonomy" id="2665222"/>
    <lineage>
        <taxon>Bacteria</taxon>
        <taxon>Pseudomonadati</taxon>
        <taxon>Pseudomonadota</taxon>
        <taxon>Alphaproteobacteria</taxon>
        <taxon>Hyphomonadales</taxon>
        <taxon>Hyphomonadaceae</taxon>
        <taxon>Ponticaulis</taxon>
    </lineage>
</organism>
<protein>
    <submittedName>
        <fullName evidence="2">Glutathione S-transferase family protein</fullName>
    </submittedName>
</protein>
<proteinExistence type="predicted"/>
<evidence type="ECO:0000313" key="3">
    <source>
        <dbReference type="Proteomes" id="UP001596303"/>
    </source>
</evidence>
<evidence type="ECO:0000313" key="2">
    <source>
        <dbReference type="EMBL" id="MFC6198710.1"/>
    </source>
</evidence>
<sequence>MLTLYHAPNSRSTRVVALVHAMGKLDEIDIRTVTISRQQGNDLPDDTNPHPEKKVPLLVHNGEMIRESSAIMLYLTDHFKSPLGPQIGETGRGEYLSWLSYYSGVIEPVIVGNFMNVQGNPVFVSTFRGLDEIHASIERGLSRGPWIMGDGFSAADLLISSPYLWAPHLLPENPIIRDWVKRCQEHPSMVWAGQYT</sequence>
<dbReference type="Pfam" id="PF13417">
    <property type="entry name" value="GST_N_3"/>
    <property type="match status" value="1"/>
</dbReference>
<dbReference type="CDD" id="cd03207">
    <property type="entry name" value="GST_C_8"/>
    <property type="match status" value="1"/>
</dbReference>